<reference evidence="1" key="2">
    <citation type="submission" date="2015-03" db="EMBL/GenBank/DDBJ databases">
        <authorList>
            <person name="Chow C.-E.T."/>
            <person name="Winget D.M."/>
            <person name="White R.A.III."/>
            <person name="Hallam S.J."/>
            <person name="Suttle C.A."/>
        </authorList>
    </citation>
    <scope>NUCLEOTIDE SEQUENCE</scope>
    <source>
        <strain evidence="1">Anoxic3_5</strain>
    </source>
</reference>
<accession>A0A0F7L120</accession>
<organism evidence="1">
    <name type="scientific">uncultured marine virus</name>
    <dbReference type="NCBI Taxonomy" id="186617"/>
    <lineage>
        <taxon>Viruses</taxon>
        <taxon>environmental samples</taxon>
    </lineage>
</organism>
<dbReference type="InterPro" id="IPR008767">
    <property type="entry name" value="Phage_SPP1_head-tail_adaptor"/>
</dbReference>
<reference evidence="1" key="1">
    <citation type="journal article" date="2015" name="Front. Microbiol.">
        <title>Combining genomic sequencing methods to explore viral diversity and reveal potential virus-host interactions.</title>
        <authorList>
            <person name="Chow C.E."/>
            <person name="Winget D.M."/>
            <person name="White R.A.III."/>
            <person name="Hallam S.J."/>
            <person name="Suttle C.A."/>
        </authorList>
    </citation>
    <scope>NUCLEOTIDE SEQUENCE</scope>
    <source>
        <strain evidence="1">Anoxic3_5</strain>
    </source>
</reference>
<evidence type="ECO:0000313" key="1">
    <source>
        <dbReference type="EMBL" id="AKH46249.1"/>
    </source>
</evidence>
<dbReference type="EMBL" id="KR029580">
    <property type="protein sequence ID" value="AKH46249.1"/>
    <property type="molecule type" value="Genomic_DNA"/>
</dbReference>
<sequence>MVCMKYRAGELDQRITFQKKVKTPDGMGGNSVEWVDIDTFPTVWAHVRLKSGREVTEFDRVNAKSTYLFVVRYRGDIKPEYRIVWDGELFNIRYPAKPKSRSLYLEIEGEAGVAQ</sequence>
<dbReference type="InterPro" id="IPR038666">
    <property type="entry name" value="SSP1_head-tail_sf"/>
</dbReference>
<protein>
    <submittedName>
        <fullName evidence="1">Phage head-tail adaptor</fullName>
    </submittedName>
</protein>
<dbReference type="NCBIfam" id="TIGR01563">
    <property type="entry name" value="gp16_SPP1"/>
    <property type="match status" value="1"/>
</dbReference>
<dbReference type="Gene3D" id="2.40.10.270">
    <property type="entry name" value="Bacteriophage SPP1 head-tail adaptor protein"/>
    <property type="match status" value="1"/>
</dbReference>
<name>A0A0F7L120_9VIRU</name>
<proteinExistence type="predicted"/>
<dbReference type="Pfam" id="PF05521">
    <property type="entry name" value="Phage_HCP"/>
    <property type="match status" value="1"/>
</dbReference>